<organism evidence="2 3">
    <name type="scientific">Limosa lapponica baueri</name>
    <dbReference type="NCBI Taxonomy" id="1758121"/>
    <lineage>
        <taxon>Eukaryota</taxon>
        <taxon>Metazoa</taxon>
        <taxon>Chordata</taxon>
        <taxon>Craniata</taxon>
        <taxon>Vertebrata</taxon>
        <taxon>Euteleostomi</taxon>
        <taxon>Archelosauria</taxon>
        <taxon>Archosauria</taxon>
        <taxon>Dinosauria</taxon>
        <taxon>Saurischia</taxon>
        <taxon>Theropoda</taxon>
        <taxon>Coelurosauria</taxon>
        <taxon>Aves</taxon>
        <taxon>Neognathae</taxon>
        <taxon>Neoaves</taxon>
        <taxon>Charadriiformes</taxon>
        <taxon>Scolopacidae</taxon>
        <taxon>Limosa</taxon>
    </lineage>
</organism>
<sequence>MDAKFTLRSFIDELVNSSVHKLVSDSPSFNSSQNLFKTITPCPITTLPDKESLPISPVDPFQLTNSSDSD</sequence>
<dbReference type="Proteomes" id="UP000233556">
    <property type="component" value="Unassembled WGS sequence"/>
</dbReference>
<name>A0A2I0U318_LIMLA</name>
<evidence type="ECO:0000313" key="2">
    <source>
        <dbReference type="EMBL" id="PKU40419.1"/>
    </source>
</evidence>
<gene>
    <name evidence="2" type="ORF">llap_9277</name>
</gene>
<dbReference type="EMBL" id="KZ506275">
    <property type="protein sequence ID" value="PKU40419.1"/>
    <property type="molecule type" value="Genomic_DNA"/>
</dbReference>
<proteinExistence type="predicted"/>
<feature type="region of interest" description="Disordered" evidence="1">
    <location>
        <begin position="48"/>
        <end position="70"/>
    </location>
</feature>
<reference evidence="3" key="2">
    <citation type="submission" date="2017-12" db="EMBL/GenBank/DDBJ databases">
        <title>Genome sequence of the Bar-tailed Godwit (Limosa lapponica baueri).</title>
        <authorList>
            <person name="Lima N.C.B."/>
            <person name="Parody-Merino A.M."/>
            <person name="Battley P.F."/>
            <person name="Fidler A.E."/>
            <person name="Prosdocimi F."/>
        </authorList>
    </citation>
    <scope>NUCLEOTIDE SEQUENCE [LARGE SCALE GENOMIC DNA]</scope>
</reference>
<reference evidence="3" key="1">
    <citation type="submission" date="2017-11" db="EMBL/GenBank/DDBJ databases">
        <authorList>
            <person name="Lima N.C."/>
            <person name="Parody-Merino A.M."/>
            <person name="Battley P.F."/>
            <person name="Fidler A.E."/>
            <person name="Prosdocimi F."/>
        </authorList>
    </citation>
    <scope>NUCLEOTIDE SEQUENCE [LARGE SCALE GENOMIC DNA]</scope>
</reference>
<dbReference type="AlphaFoldDB" id="A0A2I0U318"/>
<evidence type="ECO:0000256" key="1">
    <source>
        <dbReference type="SAM" id="MobiDB-lite"/>
    </source>
</evidence>
<protein>
    <submittedName>
        <fullName evidence="2">Uncharacterized protein</fullName>
    </submittedName>
</protein>
<keyword evidence="3" id="KW-1185">Reference proteome</keyword>
<evidence type="ECO:0000313" key="3">
    <source>
        <dbReference type="Proteomes" id="UP000233556"/>
    </source>
</evidence>
<accession>A0A2I0U318</accession>